<dbReference type="PROSITE" id="PS51257">
    <property type="entry name" value="PROKAR_LIPOPROTEIN"/>
    <property type="match status" value="1"/>
</dbReference>
<reference evidence="3" key="1">
    <citation type="submission" date="2023-01" db="EMBL/GenBank/DDBJ databases">
        <title>The diversity of Class Acidimicrobiia in South China Sea sediment environments and the proposal of Iamia marina sp. nov., a novel species of the genus Iamia.</title>
        <authorList>
            <person name="He Y."/>
            <person name="Tian X."/>
        </authorList>
    </citation>
    <scope>NUCLEOTIDE SEQUENCE</scope>
    <source>
        <strain evidence="3">DSM 19957</strain>
    </source>
</reference>
<dbReference type="RefSeq" id="WP_272735211.1">
    <property type="nucleotide sequence ID" value="NZ_CP116942.1"/>
</dbReference>
<feature type="region of interest" description="Disordered" evidence="1">
    <location>
        <begin position="26"/>
        <end position="54"/>
    </location>
</feature>
<dbReference type="Proteomes" id="UP001216390">
    <property type="component" value="Chromosome"/>
</dbReference>
<dbReference type="InterPro" id="IPR029058">
    <property type="entry name" value="AB_hydrolase_fold"/>
</dbReference>
<sequence>MTDARRRGPIVLVLCLVATLVAGCSGADEPASTPDAGTPTTDEGTATQPDPAAPEVFDGSVEDFYVPPDPLPDGEPGDLLRTQAVGTEGGMQTVRIMYLSQDASESLRAVTGIATYPTGPGPDGGRTVVSTAHGTTGIAAPCAPSRTGGAAPAWGVDDVVAVQTDYVGLGPPGELHP</sequence>
<dbReference type="EMBL" id="CP116942">
    <property type="protein sequence ID" value="WCO65684.1"/>
    <property type="molecule type" value="Genomic_DNA"/>
</dbReference>
<gene>
    <name evidence="3" type="ORF">PO878_14360</name>
</gene>
<feature type="compositionally biased region" description="Polar residues" evidence="1">
    <location>
        <begin position="38"/>
        <end position="48"/>
    </location>
</feature>
<evidence type="ECO:0000256" key="1">
    <source>
        <dbReference type="SAM" id="MobiDB-lite"/>
    </source>
</evidence>
<feature type="signal peptide" evidence="2">
    <location>
        <begin position="1"/>
        <end position="27"/>
    </location>
</feature>
<protein>
    <recommendedName>
        <fullName evidence="5">Secreted protein</fullName>
    </recommendedName>
</protein>
<dbReference type="AlphaFoldDB" id="A0AAE9Y7E3"/>
<organism evidence="3 4">
    <name type="scientific">Iamia majanohamensis</name>
    <dbReference type="NCBI Taxonomy" id="467976"/>
    <lineage>
        <taxon>Bacteria</taxon>
        <taxon>Bacillati</taxon>
        <taxon>Actinomycetota</taxon>
        <taxon>Acidimicrobiia</taxon>
        <taxon>Acidimicrobiales</taxon>
        <taxon>Iamiaceae</taxon>
        <taxon>Iamia</taxon>
    </lineage>
</organism>
<evidence type="ECO:0000313" key="4">
    <source>
        <dbReference type="Proteomes" id="UP001216390"/>
    </source>
</evidence>
<evidence type="ECO:0000256" key="2">
    <source>
        <dbReference type="SAM" id="SignalP"/>
    </source>
</evidence>
<keyword evidence="2" id="KW-0732">Signal</keyword>
<proteinExistence type="predicted"/>
<evidence type="ECO:0000313" key="3">
    <source>
        <dbReference type="EMBL" id="WCO65684.1"/>
    </source>
</evidence>
<keyword evidence="4" id="KW-1185">Reference proteome</keyword>
<accession>A0AAE9Y7E3</accession>
<name>A0AAE9Y7E3_9ACTN</name>
<evidence type="ECO:0008006" key="5">
    <source>
        <dbReference type="Google" id="ProtNLM"/>
    </source>
</evidence>
<dbReference type="KEGG" id="ima:PO878_14360"/>
<dbReference type="Gene3D" id="3.40.50.1820">
    <property type="entry name" value="alpha/beta hydrolase"/>
    <property type="match status" value="1"/>
</dbReference>
<feature type="chain" id="PRO_5042100142" description="Secreted protein" evidence="2">
    <location>
        <begin position="28"/>
        <end position="177"/>
    </location>
</feature>